<dbReference type="Proteomes" id="UP000061432">
    <property type="component" value="Chromosome"/>
</dbReference>
<name>A0A0C6FBX1_9HYPH</name>
<dbReference type="EMBL" id="AP014704">
    <property type="protein sequence ID" value="BAQ45978.1"/>
    <property type="molecule type" value="Genomic_DNA"/>
</dbReference>
<sequence length="362" mass="39803">MAAFLAAGATLRIPESIALTGEDGRTWRPDKAPQAVKDAIEARRKAEAEKRRTYEIPYGQVMFRPAGSREPFRELGNIASEDARAGWFIRNDPYARMAAANMAREVIGDGPIIPSDDADDLSGTLAVRPGPDQPFQVLRGQERQAAILSAIKRGVIARYALVDGSETVTVPARNDPARYTTQNQDGTWTLRLDDYVFRRVMPTGDIGVGDTVTFRLTPQRQARPVRVMRTLDGGLARFVEPWLGRPWTEAPEDQAASEVRSGIEFDQDGKPVASHVSPARERAAIEADIERIEEDLAAGRGPVFGQVERLRGLHREFAQVDGRPLPEGTPRFVRMAPMGFLSVKAAMEMMQEPGSETPGEAA</sequence>
<reference evidence="1 2" key="1">
    <citation type="journal article" date="2015" name="Genome Announc.">
        <title>Complete Genome Sequence of Methylobacterium aquaticum Strain 22A, Isolated from Racomitrium japonicum Moss.</title>
        <authorList>
            <person name="Tani A."/>
            <person name="Ogura Y."/>
            <person name="Hayashi T."/>
            <person name="Kimbara K."/>
        </authorList>
    </citation>
    <scope>NUCLEOTIDE SEQUENCE [LARGE SCALE GENOMIC DNA]</scope>
    <source>
        <strain evidence="1 2">MA-22A</strain>
    </source>
</reference>
<organism evidence="1 2">
    <name type="scientific">Methylobacterium aquaticum</name>
    <dbReference type="NCBI Taxonomy" id="270351"/>
    <lineage>
        <taxon>Bacteria</taxon>
        <taxon>Pseudomonadati</taxon>
        <taxon>Pseudomonadota</taxon>
        <taxon>Alphaproteobacteria</taxon>
        <taxon>Hyphomicrobiales</taxon>
        <taxon>Methylobacteriaceae</taxon>
        <taxon>Methylobacterium</taxon>
    </lineage>
</organism>
<dbReference type="STRING" id="270351.Maq22A_c13915"/>
<accession>A0A0C6FBX1</accession>
<evidence type="ECO:0000313" key="1">
    <source>
        <dbReference type="EMBL" id="BAQ45978.1"/>
    </source>
</evidence>
<evidence type="ECO:0000313" key="2">
    <source>
        <dbReference type="Proteomes" id="UP000061432"/>
    </source>
</evidence>
<dbReference type="KEGG" id="maqu:Maq22A_c13915"/>
<dbReference type="PATRIC" id="fig|270351.10.peg.2674"/>
<gene>
    <name evidence="1" type="ORF">Maq22A_c13915</name>
</gene>
<reference evidence="2" key="2">
    <citation type="submission" date="2015-01" db="EMBL/GenBank/DDBJ databases">
        <title>Complete genome sequence of Methylobacterium aquaticum strain 22A.</title>
        <authorList>
            <person name="Tani A."/>
            <person name="Ogura Y."/>
            <person name="Hayashi T."/>
        </authorList>
    </citation>
    <scope>NUCLEOTIDE SEQUENCE [LARGE SCALE GENOMIC DNA]</scope>
    <source>
        <strain evidence="2">MA-22A</strain>
    </source>
</reference>
<protein>
    <submittedName>
        <fullName evidence="1">Uncharacterized protein</fullName>
    </submittedName>
</protein>
<proteinExistence type="predicted"/>
<dbReference type="AlphaFoldDB" id="A0A0C6FBX1"/>